<keyword evidence="3" id="KW-0547">Nucleotide-binding</keyword>
<dbReference type="PANTHER" id="PTHR43335:SF4">
    <property type="entry name" value="ABC TRANSPORTER, ATP-BINDING PROTEIN"/>
    <property type="match status" value="1"/>
</dbReference>
<dbReference type="PANTHER" id="PTHR43335">
    <property type="entry name" value="ABC TRANSPORTER, ATP-BINDING PROTEIN"/>
    <property type="match status" value="1"/>
</dbReference>
<dbReference type="InterPro" id="IPR003439">
    <property type="entry name" value="ABC_transporter-like_ATP-bd"/>
</dbReference>
<reference evidence="6" key="1">
    <citation type="submission" date="2021-04" db="EMBL/GenBank/DDBJ databases">
        <title>Proteiniclasticum sedimins sp. nov., an obligate anaerobic bacterium isolated from anaerobic sludge.</title>
        <authorList>
            <person name="Liu J."/>
        </authorList>
    </citation>
    <scope>NUCLEOTIDE SEQUENCE</scope>
    <source>
        <strain evidence="6">BAD-10</strain>
    </source>
</reference>
<dbReference type="CDD" id="cd03230">
    <property type="entry name" value="ABC_DR_subfamily_A"/>
    <property type="match status" value="1"/>
</dbReference>
<dbReference type="Gene3D" id="3.40.50.300">
    <property type="entry name" value="P-loop containing nucleotide triphosphate hydrolases"/>
    <property type="match status" value="1"/>
</dbReference>
<sequence length="214" mass="24088">MSTITVKNYSKKIKKAQILNQVNLSLEKGKIYGIIGRNGSGKTMLLRALGRLIQPTSGTIDFNGVDLSNPDGISLRAGVVIEHAEMYPHLTGYENLEFLASIQKIITPQEIRMAMGRIGLDPEDPRTYKKYSLGMKQRLAIAQAIMERPDYLLFDEPTNALDGEGLELWRNIIEEEAQKGAIVVICSHDREEIQSLSHEIYTMHEGRLEKYVQA</sequence>
<protein>
    <submittedName>
        <fullName evidence="6">ABC transporter ATP-binding protein</fullName>
    </submittedName>
</protein>
<dbReference type="PROSITE" id="PS00211">
    <property type="entry name" value="ABC_TRANSPORTER_1"/>
    <property type="match status" value="1"/>
</dbReference>
<dbReference type="PROSITE" id="PS50893">
    <property type="entry name" value="ABC_TRANSPORTER_2"/>
    <property type="match status" value="1"/>
</dbReference>
<keyword evidence="7" id="KW-1185">Reference proteome</keyword>
<dbReference type="InterPro" id="IPR017871">
    <property type="entry name" value="ABC_transporter-like_CS"/>
</dbReference>
<comment type="caution">
    <text evidence="6">The sequence shown here is derived from an EMBL/GenBank/DDBJ whole genome shotgun (WGS) entry which is preliminary data.</text>
</comment>
<dbReference type="InterPro" id="IPR027417">
    <property type="entry name" value="P-loop_NTPase"/>
</dbReference>
<name>A0A941CRE8_9CLOT</name>
<keyword evidence="4 6" id="KW-0067">ATP-binding</keyword>
<dbReference type="SUPFAM" id="SSF52540">
    <property type="entry name" value="P-loop containing nucleoside triphosphate hydrolases"/>
    <property type="match status" value="1"/>
</dbReference>
<evidence type="ECO:0000313" key="7">
    <source>
        <dbReference type="Proteomes" id="UP000675379"/>
    </source>
</evidence>
<dbReference type="SMART" id="SM00382">
    <property type="entry name" value="AAA"/>
    <property type="match status" value="1"/>
</dbReference>
<accession>A0A941CRE8</accession>
<evidence type="ECO:0000259" key="5">
    <source>
        <dbReference type="PROSITE" id="PS50893"/>
    </source>
</evidence>
<proteinExistence type="inferred from homology"/>
<dbReference type="GO" id="GO:0005524">
    <property type="term" value="F:ATP binding"/>
    <property type="evidence" value="ECO:0007669"/>
    <property type="project" value="UniProtKB-KW"/>
</dbReference>
<evidence type="ECO:0000256" key="3">
    <source>
        <dbReference type="ARBA" id="ARBA00022741"/>
    </source>
</evidence>
<organism evidence="6 7">
    <name type="scientific">Proteiniclasticum sediminis</name>
    <dbReference type="NCBI Taxonomy" id="2804028"/>
    <lineage>
        <taxon>Bacteria</taxon>
        <taxon>Bacillati</taxon>
        <taxon>Bacillota</taxon>
        <taxon>Clostridia</taxon>
        <taxon>Eubacteriales</taxon>
        <taxon>Clostridiaceae</taxon>
        <taxon>Proteiniclasticum</taxon>
    </lineage>
</organism>
<comment type="similarity">
    <text evidence="1">Belongs to the ABC transporter superfamily.</text>
</comment>
<dbReference type="EMBL" id="JAGSCS010000008">
    <property type="protein sequence ID" value="MBR0576244.1"/>
    <property type="molecule type" value="Genomic_DNA"/>
</dbReference>
<dbReference type="InterPro" id="IPR003593">
    <property type="entry name" value="AAA+_ATPase"/>
</dbReference>
<dbReference type="AlphaFoldDB" id="A0A941CRE8"/>
<evidence type="ECO:0000313" key="6">
    <source>
        <dbReference type="EMBL" id="MBR0576244.1"/>
    </source>
</evidence>
<evidence type="ECO:0000256" key="1">
    <source>
        <dbReference type="ARBA" id="ARBA00005417"/>
    </source>
</evidence>
<evidence type="ECO:0000256" key="4">
    <source>
        <dbReference type="ARBA" id="ARBA00022840"/>
    </source>
</evidence>
<keyword evidence="2" id="KW-0813">Transport</keyword>
<dbReference type="Pfam" id="PF00005">
    <property type="entry name" value="ABC_tran"/>
    <property type="match status" value="1"/>
</dbReference>
<dbReference type="RefSeq" id="WP_211801083.1">
    <property type="nucleotide sequence ID" value="NZ_JAGSCS010000008.1"/>
</dbReference>
<gene>
    <name evidence="6" type="ORF">KCG48_07790</name>
</gene>
<evidence type="ECO:0000256" key="2">
    <source>
        <dbReference type="ARBA" id="ARBA00022448"/>
    </source>
</evidence>
<dbReference type="Proteomes" id="UP000675379">
    <property type="component" value="Unassembled WGS sequence"/>
</dbReference>
<feature type="domain" description="ABC transporter" evidence="5">
    <location>
        <begin position="4"/>
        <end position="214"/>
    </location>
</feature>
<dbReference type="GO" id="GO:0016887">
    <property type="term" value="F:ATP hydrolysis activity"/>
    <property type="evidence" value="ECO:0007669"/>
    <property type="project" value="InterPro"/>
</dbReference>